<dbReference type="AlphaFoldDB" id="A0A3S8RQD5"/>
<evidence type="ECO:0000313" key="2">
    <source>
        <dbReference type="Proteomes" id="UP000273145"/>
    </source>
</evidence>
<keyword evidence="2" id="KW-1185">Reference proteome</keyword>
<sequence>MTGVLLSALGGPANKAVGVALQAGVLQVTAVVPVRGRILAMPALGSLHQLKQIAALLEQGMINIQISEEMTLAYYSNWILGKMMTSARQLSFTSGSEDLIPGLLRHSAEVMHSYRQVPEEVLLRWELENIPAYLTSENWETNIVIYKTQRA</sequence>
<dbReference type="Proteomes" id="UP000273145">
    <property type="component" value="Chromosome"/>
</dbReference>
<organism evidence="1 2">
    <name type="scientific">Paenibacillus lentus</name>
    <dbReference type="NCBI Taxonomy" id="1338368"/>
    <lineage>
        <taxon>Bacteria</taxon>
        <taxon>Bacillati</taxon>
        <taxon>Bacillota</taxon>
        <taxon>Bacilli</taxon>
        <taxon>Bacillales</taxon>
        <taxon>Paenibacillaceae</taxon>
        <taxon>Paenibacillus</taxon>
    </lineage>
</organism>
<gene>
    <name evidence="1" type="ORF">EIM92_01505</name>
</gene>
<accession>A0A3S8RQD5</accession>
<proteinExistence type="predicted"/>
<dbReference type="KEGG" id="plen:EIM92_01505"/>
<name>A0A3S8RQD5_9BACL</name>
<protein>
    <submittedName>
        <fullName evidence="1">Uncharacterized protein</fullName>
    </submittedName>
</protein>
<dbReference type="EMBL" id="CP034248">
    <property type="protein sequence ID" value="AZK45033.1"/>
    <property type="molecule type" value="Genomic_DNA"/>
</dbReference>
<reference evidence="1 2" key="1">
    <citation type="submission" date="2018-11" db="EMBL/GenBank/DDBJ databases">
        <title>Genome sequencing of Paenibacillus lentus DSM25539(T).</title>
        <authorList>
            <person name="Kook J.-K."/>
            <person name="Park S.-N."/>
            <person name="Lim Y.K."/>
        </authorList>
    </citation>
    <scope>NUCLEOTIDE SEQUENCE [LARGE SCALE GENOMIC DNA]</scope>
    <source>
        <strain evidence="1 2">DSM 25539</strain>
    </source>
</reference>
<evidence type="ECO:0000313" key="1">
    <source>
        <dbReference type="EMBL" id="AZK45033.1"/>
    </source>
</evidence>